<keyword evidence="2" id="KW-1185">Reference proteome</keyword>
<accession>A0ABT2Q898</accession>
<reference evidence="1 2" key="1">
    <citation type="submission" date="2022-09" db="EMBL/GenBank/DDBJ databases">
        <title>Enrichment on poylsaccharides allowed isolation of novel metabolic and taxonomic groups of Haloarchaea.</title>
        <authorList>
            <person name="Sorokin D.Y."/>
            <person name="Elcheninov A.G."/>
            <person name="Khizhniak T.V."/>
            <person name="Kolganova T.V."/>
            <person name="Kublanov I.V."/>
        </authorList>
    </citation>
    <scope>NUCLEOTIDE SEQUENCE [LARGE SCALE GENOMIC DNA]</scope>
    <source>
        <strain evidence="1 2">AArc-m2/3/4</strain>
    </source>
</reference>
<gene>
    <name evidence="1" type="ORF">OB955_00115</name>
</gene>
<name>A0ABT2Q898_9EURY</name>
<dbReference type="Proteomes" id="UP001320972">
    <property type="component" value="Unassembled WGS sequence"/>
</dbReference>
<evidence type="ECO:0000313" key="1">
    <source>
        <dbReference type="EMBL" id="MCU4971142.1"/>
    </source>
</evidence>
<protein>
    <submittedName>
        <fullName evidence="1">Uncharacterized protein</fullName>
    </submittedName>
</protein>
<dbReference type="RefSeq" id="WP_338006645.1">
    <property type="nucleotide sequence ID" value="NZ_JAOPKB010000001.1"/>
</dbReference>
<comment type="caution">
    <text evidence="1">The sequence shown here is derived from an EMBL/GenBank/DDBJ whole genome shotgun (WGS) entry which is preliminary data.</text>
</comment>
<sequence length="56" mass="6452">MTEQEANEDGEEVEIAAIYLRHASESFVEEYLPKCKDATTDPDPTIYIDNEIKPEY</sequence>
<proteinExistence type="predicted"/>
<evidence type="ECO:0000313" key="2">
    <source>
        <dbReference type="Proteomes" id="UP001320972"/>
    </source>
</evidence>
<organism evidence="1 2">
    <name type="scientific">Natronoglomus mannanivorans</name>
    <dbReference type="NCBI Taxonomy" id="2979990"/>
    <lineage>
        <taxon>Archaea</taxon>
        <taxon>Methanobacteriati</taxon>
        <taxon>Methanobacteriota</taxon>
        <taxon>Stenosarchaea group</taxon>
        <taxon>Halobacteria</taxon>
        <taxon>Halobacteriales</taxon>
        <taxon>Natrialbaceae</taxon>
        <taxon>Natronoglomus</taxon>
    </lineage>
</organism>
<dbReference type="EMBL" id="JAOPKB010000001">
    <property type="protein sequence ID" value="MCU4971142.1"/>
    <property type="molecule type" value="Genomic_DNA"/>
</dbReference>